<dbReference type="SUPFAM" id="SSF47473">
    <property type="entry name" value="EF-hand"/>
    <property type="match status" value="2"/>
</dbReference>
<dbReference type="OMA" id="KRMGPNP"/>
<dbReference type="InterPro" id="IPR036857">
    <property type="entry name" value="Thyroglobulin_1_sf"/>
</dbReference>
<evidence type="ECO:0000259" key="10">
    <source>
        <dbReference type="PROSITE" id="PS50222"/>
    </source>
</evidence>
<feature type="disulfide bond" evidence="8">
    <location>
        <begin position="470"/>
        <end position="477"/>
    </location>
</feature>
<dbReference type="GO" id="GO:0005509">
    <property type="term" value="F:calcium ion binding"/>
    <property type="evidence" value="ECO:0007669"/>
    <property type="project" value="InterPro"/>
</dbReference>
<dbReference type="SMART" id="SM00054">
    <property type="entry name" value="EFh"/>
    <property type="match status" value="3"/>
</dbReference>
<dbReference type="CDD" id="cd00191">
    <property type="entry name" value="TY"/>
    <property type="match status" value="2"/>
</dbReference>
<dbReference type="Pfam" id="PF10591">
    <property type="entry name" value="SPARC_Ca_bdg"/>
    <property type="match status" value="2"/>
</dbReference>
<dbReference type="InterPro" id="IPR051950">
    <property type="entry name" value="Dev_reg/Prot_inhib"/>
</dbReference>
<protein>
    <submittedName>
        <fullName evidence="14">Uncharacterized protein</fullName>
    </submittedName>
</protein>
<dbReference type="PROSITE" id="PS51465">
    <property type="entry name" value="KAZAL_2"/>
    <property type="match status" value="1"/>
</dbReference>
<keyword evidence="7" id="KW-0325">Glycoprotein</keyword>
<dbReference type="Gene3D" id="3.30.60.30">
    <property type="match status" value="1"/>
</dbReference>
<name>A0A915JVS5_ROMCU</name>
<dbReference type="Gene3D" id="4.10.800.10">
    <property type="entry name" value="Thyroglobulin type-1"/>
    <property type="match status" value="2"/>
</dbReference>
<reference evidence="14" key="1">
    <citation type="submission" date="2022-11" db="UniProtKB">
        <authorList>
            <consortium name="WormBaseParasite"/>
        </authorList>
    </citation>
    <scope>IDENTIFICATION</scope>
</reference>
<dbReference type="PROSITE" id="PS50222">
    <property type="entry name" value="EF_HAND_2"/>
    <property type="match status" value="2"/>
</dbReference>
<dbReference type="InterPro" id="IPR002048">
    <property type="entry name" value="EF_hand_dom"/>
</dbReference>
<keyword evidence="6 8" id="KW-1015">Disulfide bond</keyword>
<dbReference type="InterPro" id="IPR036058">
    <property type="entry name" value="Kazal_dom_sf"/>
</dbReference>
<evidence type="ECO:0000313" key="13">
    <source>
        <dbReference type="Proteomes" id="UP000887565"/>
    </source>
</evidence>
<comment type="subcellular location">
    <subcellularLocation>
        <location evidence="1">Secreted</location>
    </subcellularLocation>
</comment>
<feature type="domain" description="Kazal-like" evidence="12">
    <location>
        <begin position="70"/>
        <end position="128"/>
    </location>
</feature>
<dbReference type="InterPro" id="IPR019577">
    <property type="entry name" value="SPARC/Testican_Ca-bd-dom"/>
</dbReference>
<keyword evidence="13" id="KW-1185">Reference proteome</keyword>
<dbReference type="SMART" id="SM00280">
    <property type="entry name" value="KAZAL"/>
    <property type="match status" value="1"/>
</dbReference>
<evidence type="ECO:0000313" key="14">
    <source>
        <dbReference type="WBParaSite" id="nRc.2.0.1.t30183-RA"/>
    </source>
</evidence>
<evidence type="ECO:0000256" key="1">
    <source>
        <dbReference type="ARBA" id="ARBA00004613"/>
    </source>
</evidence>
<dbReference type="GO" id="GO:0005615">
    <property type="term" value="C:extracellular space"/>
    <property type="evidence" value="ECO:0007669"/>
    <property type="project" value="TreeGrafter"/>
</dbReference>
<dbReference type="GO" id="GO:0050840">
    <property type="term" value="F:extracellular matrix binding"/>
    <property type="evidence" value="ECO:0007669"/>
    <property type="project" value="TreeGrafter"/>
</dbReference>
<dbReference type="Gene3D" id="1.10.238.10">
    <property type="entry name" value="EF-hand"/>
    <property type="match status" value="2"/>
</dbReference>
<dbReference type="GO" id="GO:0005604">
    <property type="term" value="C:basement membrane"/>
    <property type="evidence" value="ECO:0007669"/>
    <property type="project" value="TreeGrafter"/>
</dbReference>
<dbReference type="PANTHER" id="PTHR12352:SF30">
    <property type="entry name" value="FI05255P"/>
    <property type="match status" value="1"/>
</dbReference>
<dbReference type="InterPro" id="IPR011992">
    <property type="entry name" value="EF-hand-dom_pair"/>
</dbReference>
<dbReference type="SUPFAM" id="SSF100895">
    <property type="entry name" value="Kazal-type serine protease inhibitors"/>
    <property type="match status" value="1"/>
</dbReference>
<dbReference type="PANTHER" id="PTHR12352">
    <property type="entry name" value="SECRETED MODULAR CALCIUM-BINDING PROTEIN"/>
    <property type="match status" value="1"/>
</dbReference>
<feature type="domain" description="EF-hand" evidence="10">
    <location>
        <begin position="253"/>
        <end position="288"/>
    </location>
</feature>
<dbReference type="Proteomes" id="UP000887565">
    <property type="component" value="Unplaced"/>
</dbReference>
<dbReference type="SMART" id="SM00211">
    <property type="entry name" value="TY"/>
    <property type="match status" value="2"/>
</dbReference>
<keyword evidence="5" id="KW-0106">Calcium</keyword>
<dbReference type="CDD" id="cd00104">
    <property type="entry name" value="KAZAL_FS"/>
    <property type="match status" value="1"/>
</dbReference>
<evidence type="ECO:0000259" key="11">
    <source>
        <dbReference type="PROSITE" id="PS51162"/>
    </source>
</evidence>
<comment type="caution">
    <text evidence="8">Lacks conserved residue(s) required for the propagation of feature annotation.</text>
</comment>
<dbReference type="SUPFAM" id="SSF57610">
    <property type="entry name" value="Thyroglobulin type-1 domain"/>
    <property type="match status" value="2"/>
</dbReference>
<dbReference type="GO" id="GO:0008201">
    <property type="term" value="F:heparin binding"/>
    <property type="evidence" value="ECO:0007669"/>
    <property type="project" value="TreeGrafter"/>
</dbReference>
<feature type="domain" description="Thyroglobulin type-1" evidence="11">
    <location>
        <begin position="123"/>
        <end position="196"/>
    </location>
</feature>
<dbReference type="Pfam" id="PF00086">
    <property type="entry name" value="Thyroglobulin_1"/>
    <property type="match status" value="2"/>
</dbReference>
<evidence type="ECO:0000259" key="12">
    <source>
        <dbReference type="PROSITE" id="PS51465"/>
    </source>
</evidence>
<organism evidence="13 14">
    <name type="scientific">Romanomermis culicivorax</name>
    <name type="common">Nematode worm</name>
    <dbReference type="NCBI Taxonomy" id="13658"/>
    <lineage>
        <taxon>Eukaryota</taxon>
        <taxon>Metazoa</taxon>
        <taxon>Ecdysozoa</taxon>
        <taxon>Nematoda</taxon>
        <taxon>Enoplea</taxon>
        <taxon>Dorylaimia</taxon>
        <taxon>Mermithida</taxon>
        <taxon>Mermithoidea</taxon>
        <taxon>Mermithidae</taxon>
        <taxon>Romanomermis</taxon>
    </lineage>
</organism>
<dbReference type="AlphaFoldDB" id="A0A915JVS5"/>
<proteinExistence type="predicted"/>
<evidence type="ECO:0000256" key="7">
    <source>
        <dbReference type="ARBA" id="ARBA00023180"/>
    </source>
</evidence>
<feature type="region of interest" description="Disordered" evidence="9">
    <location>
        <begin position="187"/>
        <end position="216"/>
    </location>
</feature>
<feature type="domain" description="EF-hand" evidence="10">
    <location>
        <begin position="549"/>
        <end position="584"/>
    </location>
</feature>
<evidence type="ECO:0000256" key="3">
    <source>
        <dbReference type="ARBA" id="ARBA00022729"/>
    </source>
</evidence>
<evidence type="ECO:0000256" key="2">
    <source>
        <dbReference type="ARBA" id="ARBA00022525"/>
    </source>
</evidence>
<dbReference type="InterPro" id="IPR000716">
    <property type="entry name" value="Thyroglobulin_1"/>
</dbReference>
<feature type="disulfide bond" evidence="8">
    <location>
        <begin position="176"/>
        <end position="196"/>
    </location>
</feature>
<dbReference type="InterPro" id="IPR002350">
    <property type="entry name" value="Kazal_dom"/>
</dbReference>
<dbReference type="PROSITE" id="PS00018">
    <property type="entry name" value="EF_HAND_1"/>
    <property type="match status" value="4"/>
</dbReference>
<dbReference type="Pfam" id="PF07648">
    <property type="entry name" value="Kazal_2"/>
    <property type="match status" value="1"/>
</dbReference>
<evidence type="ECO:0000256" key="6">
    <source>
        <dbReference type="ARBA" id="ARBA00023157"/>
    </source>
</evidence>
<dbReference type="CDD" id="cd16234">
    <property type="entry name" value="EFh_SPARC_SMOC"/>
    <property type="match status" value="2"/>
</dbReference>
<keyword evidence="3" id="KW-0732">Signal</keyword>
<dbReference type="InterPro" id="IPR018247">
    <property type="entry name" value="EF_Hand_1_Ca_BS"/>
</dbReference>
<feature type="domain" description="Thyroglobulin type-1" evidence="11">
    <location>
        <begin position="430"/>
        <end position="500"/>
    </location>
</feature>
<dbReference type="PROSITE" id="PS51162">
    <property type="entry name" value="THYROGLOBULIN_1_2"/>
    <property type="match status" value="2"/>
</dbReference>
<evidence type="ECO:0000256" key="5">
    <source>
        <dbReference type="ARBA" id="ARBA00022837"/>
    </source>
</evidence>
<keyword evidence="2" id="KW-0964">Secreted</keyword>
<keyword evidence="4" id="KW-0677">Repeat</keyword>
<evidence type="ECO:0000256" key="8">
    <source>
        <dbReference type="PROSITE-ProRule" id="PRU00500"/>
    </source>
</evidence>
<dbReference type="WBParaSite" id="nRc.2.0.1.t30183-RA">
    <property type="protein sequence ID" value="nRc.2.0.1.t30183-RA"/>
    <property type="gene ID" value="nRc.2.0.1.g30183"/>
</dbReference>
<dbReference type="GO" id="GO:0030198">
    <property type="term" value="P:extracellular matrix organization"/>
    <property type="evidence" value="ECO:0007669"/>
    <property type="project" value="TreeGrafter"/>
</dbReference>
<accession>A0A915JVS5</accession>
<evidence type="ECO:0000256" key="4">
    <source>
        <dbReference type="ARBA" id="ARBA00022737"/>
    </source>
</evidence>
<sequence length="676" mass="77247">MDVCIGHGQTAAVIAGKILTNKQKCQMADLFLTPFSPKAIFFYKDIAKACNHLSRELHCPSIQAAIINNSDQTSRCHQSFICAASMDLSSGTICGSDGITYRNLCEMKKRNCANEVHISEQHRGPCSKELKCLYTRSHQLLMKRFTNNSDLFVPECGLNGSFSIVQCHNSTGYCWCSKEDGTPVPGSAMMNKKPNCTNQSKTGRRSSRRQLGAPKSGCGTLDRSYFNSNLIKYFKNEYEDELKKAQKNFGKIKTSQIIEWKFNQLDADRNDKITKKEMKILRKLVKDIIRPMVCAKRLWGHCDTDHNKRVTKSEWFMCLGVDINVSVRLLHSLNPGNKRYNENIPESRVKQAGLDLLTLSASIAASKNEDKNSLIGFPLHERPKTDEKDIAEEDGMLWYISLDKVLEESQKLTPTKAQLVAHIFAAEKSYPDCVTQKSKALRDFQTNPSPSVYIPSCNKQNSTVFERVQCHASTHFCWCVDPLNGKPTPGTSVQFSRPICNRILKDLGEIKECSGRKKRQFFDRLIASITTNMNARGGIGRLENGGKSRTENVINWQFEYLDRNRNKIIDRQEWREFRLSLKSWQGVRKCGRNFLRYCDHNNDRRITSNEWNDCTMRNINFKNDGETNLSCYFCDHSEDFEATDDDRDLKCMTAFRELDDHRRLCVGDEVCFQPVG</sequence>
<feature type="disulfide bond" evidence="8">
    <location>
        <begin position="167"/>
        <end position="174"/>
    </location>
</feature>
<evidence type="ECO:0000256" key="9">
    <source>
        <dbReference type="SAM" id="MobiDB-lite"/>
    </source>
</evidence>